<feature type="transmembrane region" description="Helical" evidence="6">
    <location>
        <begin position="367"/>
        <end position="386"/>
    </location>
</feature>
<evidence type="ECO:0000256" key="5">
    <source>
        <dbReference type="ARBA" id="ARBA00023136"/>
    </source>
</evidence>
<dbReference type="InterPro" id="IPR001279">
    <property type="entry name" value="Metallo-B-lactamas"/>
</dbReference>
<reference evidence="8 9" key="1">
    <citation type="journal article" date="2019" name="Environ. Microbiol.">
        <title>Species interactions and distinct microbial communities in high Arctic permafrost affected cryosols are associated with the CH4 and CO2 gas fluxes.</title>
        <authorList>
            <person name="Altshuler I."/>
            <person name="Hamel J."/>
            <person name="Turney S."/>
            <person name="Magnuson E."/>
            <person name="Levesque R."/>
            <person name="Greer C."/>
            <person name="Whyte L.G."/>
        </authorList>
    </citation>
    <scope>NUCLEOTIDE SEQUENCE [LARGE SCALE GENOMIC DNA]</scope>
    <source>
        <strain evidence="8 9">E4</strain>
    </source>
</reference>
<feature type="transmembrane region" description="Helical" evidence="6">
    <location>
        <begin position="51"/>
        <end position="71"/>
    </location>
</feature>
<keyword evidence="3 6" id="KW-0812">Transmembrane</keyword>
<dbReference type="SMART" id="SM00849">
    <property type="entry name" value="Lactamase_B"/>
    <property type="match status" value="1"/>
</dbReference>
<dbReference type="Pfam" id="PF03772">
    <property type="entry name" value="Competence"/>
    <property type="match status" value="1"/>
</dbReference>
<evidence type="ECO:0000259" key="7">
    <source>
        <dbReference type="SMART" id="SM00849"/>
    </source>
</evidence>
<dbReference type="CDD" id="cd07731">
    <property type="entry name" value="ComA-like_MBL-fold"/>
    <property type="match status" value="1"/>
</dbReference>
<dbReference type="InterPro" id="IPR035681">
    <property type="entry name" value="ComA-like_MBL"/>
</dbReference>
<dbReference type="AlphaFoldDB" id="A0A502GUL5"/>
<dbReference type="Proteomes" id="UP000317663">
    <property type="component" value="Unassembled WGS sequence"/>
</dbReference>
<keyword evidence="5 6" id="KW-0472">Membrane</keyword>
<evidence type="ECO:0000256" key="2">
    <source>
        <dbReference type="ARBA" id="ARBA00022475"/>
    </source>
</evidence>
<evidence type="ECO:0000256" key="4">
    <source>
        <dbReference type="ARBA" id="ARBA00022989"/>
    </source>
</evidence>
<dbReference type="InterPro" id="IPR004797">
    <property type="entry name" value="Competence_ComEC/Rec2"/>
</dbReference>
<feature type="transmembrane region" description="Helical" evidence="6">
    <location>
        <begin position="315"/>
        <end position="347"/>
    </location>
</feature>
<keyword evidence="4 6" id="KW-1133">Transmembrane helix</keyword>
<evidence type="ECO:0000313" key="8">
    <source>
        <dbReference type="EMBL" id="TPG65108.1"/>
    </source>
</evidence>
<dbReference type="Pfam" id="PF13567">
    <property type="entry name" value="DUF4131"/>
    <property type="match status" value="1"/>
</dbReference>
<dbReference type="Pfam" id="PF00753">
    <property type="entry name" value="Lactamase_B"/>
    <property type="match status" value="1"/>
</dbReference>
<organism evidence="8 9">
    <name type="scientific">Ewingella americana</name>
    <dbReference type="NCBI Taxonomy" id="41202"/>
    <lineage>
        <taxon>Bacteria</taxon>
        <taxon>Pseudomonadati</taxon>
        <taxon>Pseudomonadota</taxon>
        <taxon>Gammaproteobacteria</taxon>
        <taxon>Enterobacterales</taxon>
        <taxon>Yersiniaceae</taxon>
        <taxon>Ewingella</taxon>
    </lineage>
</organism>
<dbReference type="PANTHER" id="PTHR30619:SF1">
    <property type="entry name" value="RECOMBINATION PROTEIN 2"/>
    <property type="match status" value="1"/>
</dbReference>
<comment type="subcellular location">
    <subcellularLocation>
        <location evidence="1">Cell membrane</location>
        <topology evidence="1">Multi-pass membrane protein</topology>
    </subcellularLocation>
</comment>
<evidence type="ECO:0000256" key="1">
    <source>
        <dbReference type="ARBA" id="ARBA00004651"/>
    </source>
</evidence>
<name>A0A502GUL5_9GAMM</name>
<evidence type="ECO:0000256" key="3">
    <source>
        <dbReference type="ARBA" id="ARBA00022692"/>
    </source>
</evidence>
<dbReference type="Gene3D" id="3.60.15.10">
    <property type="entry name" value="Ribonuclease Z/Hydroxyacylglutathione hydrolase-like"/>
    <property type="match status" value="1"/>
</dbReference>
<dbReference type="SUPFAM" id="SSF56281">
    <property type="entry name" value="Metallo-hydrolase/oxidoreductase"/>
    <property type="match status" value="1"/>
</dbReference>
<proteinExistence type="predicted"/>
<feature type="domain" description="Metallo-beta-lactamase" evidence="7">
    <location>
        <begin position="513"/>
        <end position="693"/>
    </location>
</feature>
<evidence type="ECO:0000256" key="6">
    <source>
        <dbReference type="SAM" id="Phobius"/>
    </source>
</evidence>
<feature type="transmembrane region" description="Helical" evidence="6">
    <location>
        <begin position="398"/>
        <end position="422"/>
    </location>
</feature>
<dbReference type="EMBL" id="RCZD01000001">
    <property type="protein sequence ID" value="TPG65108.1"/>
    <property type="molecule type" value="Genomic_DNA"/>
</dbReference>
<feature type="transmembrane region" description="Helical" evidence="6">
    <location>
        <begin position="452"/>
        <end position="475"/>
    </location>
</feature>
<keyword evidence="2" id="KW-1003">Cell membrane</keyword>
<dbReference type="GO" id="GO:0005886">
    <property type="term" value="C:plasma membrane"/>
    <property type="evidence" value="ECO:0007669"/>
    <property type="project" value="UniProtKB-SubCell"/>
</dbReference>
<dbReference type="PROSITE" id="PS51257">
    <property type="entry name" value="PROKAR_LIPOPROTEIN"/>
    <property type="match status" value="1"/>
</dbReference>
<sequence length="758" mass="85326">MKLSMDELALAVTAGMLPLLILPSLPSFSGCLLIAFFAWGLWIIDHKFTRLLAILLVSFVWAACQGQYLLFQTSALSRGDKEIIASVQSINLDRQDKHQVIMRIREVAGKRVFPPIYFRGQWGNAEENNCAGQVWKLTVKLRPVHASLNEGGFDSQRWALANHWPLQGRIEHGTLLNDKCDARQRLISSIQNDLLGLNNRAVLVALAFGEKGLISQEDKSLLQKTGVAHLVAISGLHIGIAAWIGWLLARGIQYLLPLKFIDYRFPLIVSEATLLIYTWLAGSNAPALRAALALSLWMTLRFYRVRCHPWQVWLWGIATLLLMDPMSILSDSFWLSCLAVAALIFWFQWAPLPARFTRHGYWVVLRWGHLQLGMTLLLLPMQVGLFHGINYSSFMANMWAVPIVSLFTVPLVLLGLISHGIFSTEINQIIWSVADHTLSLAFWGVKKFASEWFYSGASAFSLTFSGWCGVMAWRFGWIQTSPANILILAVVITVWLNAKAPERWRVDMIDVGHGLAILISKNGQGILYDTGNRWEGGSAAEMNILPFIRWRNISLEQIIISHGDEDHRGGLESIQRAFPLASVRESSISSPLPCISGTRWQWQGLTFNVLWPDKLTSRAGNDDSCVIRIDDGKFRVLLTGDIEASAERSLVSRYHHELAATLLQVPHHGSNTSSTGPFLRAVNPEMAIASASRFNQWHLPAKKVVSRYDHAQLGWRDTSHSGQITALFFEDYWSVNGLREQIFPRWYHARFGVSDDNE</sequence>
<dbReference type="GO" id="GO:0030420">
    <property type="term" value="P:establishment of competence for transformation"/>
    <property type="evidence" value="ECO:0007669"/>
    <property type="project" value="InterPro"/>
</dbReference>
<dbReference type="RefSeq" id="WP_140470186.1">
    <property type="nucleotide sequence ID" value="NZ_RCZD01000001.1"/>
</dbReference>
<dbReference type="InterPro" id="IPR052159">
    <property type="entry name" value="Competence_DNA_uptake"/>
</dbReference>
<comment type="caution">
    <text evidence="8">The sequence shown here is derived from an EMBL/GenBank/DDBJ whole genome shotgun (WGS) entry which is preliminary data.</text>
</comment>
<dbReference type="PANTHER" id="PTHR30619">
    <property type="entry name" value="DNA INTERNALIZATION/COMPETENCE PROTEIN COMEC/REC2"/>
    <property type="match status" value="1"/>
</dbReference>
<dbReference type="InterPro" id="IPR036866">
    <property type="entry name" value="RibonucZ/Hydroxyglut_hydro"/>
</dbReference>
<protein>
    <submittedName>
        <fullName evidence="8">ComEC family protein</fullName>
    </submittedName>
</protein>
<dbReference type="InterPro" id="IPR025405">
    <property type="entry name" value="DUF4131"/>
</dbReference>
<dbReference type="InterPro" id="IPR004477">
    <property type="entry name" value="ComEC_N"/>
</dbReference>
<feature type="transmembrane region" description="Helical" evidence="6">
    <location>
        <begin position="20"/>
        <end position="44"/>
    </location>
</feature>
<keyword evidence="9" id="KW-1185">Reference proteome</keyword>
<dbReference type="NCBIfam" id="TIGR00361">
    <property type="entry name" value="ComEC_Rec2"/>
    <property type="match status" value="1"/>
</dbReference>
<dbReference type="NCBIfam" id="TIGR00360">
    <property type="entry name" value="ComEC_N-term"/>
    <property type="match status" value="1"/>
</dbReference>
<feature type="transmembrane region" description="Helical" evidence="6">
    <location>
        <begin position="261"/>
        <end position="280"/>
    </location>
</feature>
<feature type="transmembrane region" description="Helical" evidence="6">
    <location>
        <begin position="481"/>
        <end position="498"/>
    </location>
</feature>
<dbReference type="NCBIfam" id="NF008580">
    <property type="entry name" value="PRK11539.1"/>
    <property type="match status" value="1"/>
</dbReference>
<dbReference type="OrthoDB" id="9761531at2"/>
<gene>
    <name evidence="8" type="ORF">EAH77_02385</name>
</gene>
<accession>A0A502GUL5</accession>
<feature type="transmembrane region" description="Helical" evidence="6">
    <location>
        <begin position="227"/>
        <end position="249"/>
    </location>
</feature>
<evidence type="ECO:0000313" key="9">
    <source>
        <dbReference type="Proteomes" id="UP000317663"/>
    </source>
</evidence>